<gene>
    <name evidence="2" type="ORF">Cgig2_022998</name>
</gene>
<protein>
    <recommendedName>
        <fullName evidence="4">Peptidase A2 domain-containing protein</fullName>
    </recommendedName>
</protein>
<dbReference type="OrthoDB" id="1752268at2759"/>
<evidence type="ECO:0000256" key="1">
    <source>
        <dbReference type="SAM" id="MobiDB-lite"/>
    </source>
</evidence>
<proteinExistence type="predicted"/>
<keyword evidence="3" id="KW-1185">Reference proteome</keyword>
<name>A0A9Q1JPY5_9CARY</name>
<organism evidence="2 3">
    <name type="scientific">Carnegiea gigantea</name>
    <dbReference type="NCBI Taxonomy" id="171969"/>
    <lineage>
        <taxon>Eukaryota</taxon>
        <taxon>Viridiplantae</taxon>
        <taxon>Streptophyta</taxon>
        <taxon>Embryophyta</taxon>
        <taxon>Tracheophyta</taxon>
        <taxon>Spermatophyta</taxon>
        <taxon>Magnoliopsida</taxon>
        <taxon>eudicotyledons</taxon>
        <taxon>Gunneridae</taxon>
        <taxon>Pentapetalae</taxon>
        <taxon>Caryophyllales</taxon>
        <taxon>Cactineae</taxon>
        <taxon>Cactaceae</taxon>
        <taxon>Cactoideae</taxon>
        <taxon>Echinocereeae</taxon>
        <taxon>Carnegiea</taxon>
    </lineage>
</organism>
<evidence type="ECO:0008006" key="4">
    <source>
        <dbReference type="Google" id="ProtNLM"/>
    </source>
</evidence>
<dbReference type="Proteomes" id="UP001153076">
    <property type="component" value="Unassembled WGS sequence"/>
</dbReference>
<feature type="region of interest" description="Disordered" evidence="1">
    <location>
        <begin position="62"/>
        <end position="96"/>
    </location>
</feature>
<dbReference type="EMBL" id="JAKOGI010000962">
    <property type="protein sequence ID" value="KAJ8428859.1"/>
    <property type="molecule type" value="Genomic_DNA"/>
</dbReference>
<dbReference type="AlphaFoldDB" id="A0A9Q1JPY5"/>
<comment type="caution">
    <text evidence="2">The sequence shown here is derived from an EMBL/GenBank/DDBJ whole genome shotgun (WGS) entry which is preliminary data.</text>
</comment>
<evidence type="ECO:0000313" key="2">
    <source>
        <dbReference type="EMBL" id="KAJ8428859.1"/>
    </source>
</evidence>
<evidence type="ECO:0000313" key="3">
    <source>
        <dbReference type="Proteomes" id="UP001153076"/>
    </source>
</evidence>
<sequence length="156" mass="17408">MAARELKPLIGPTITFGLKDMHPLQTPHNDALIATAIVRRILVDTGSSIALLNALSWKEGGHRSNGSTFGLTKEHKKPRPKPISEVVPIPLDPGYPKQTVQIGKDRDPTIRDGIAKLLQQYRDVFVFELSEMPGIAFDIIEHKQCMDPSHRSVIWK</sequence>
<reference evidence="2" key="1">
    <citation type="submission" date="2022-04" db="EMBL/GenBank/DDBJ databases">
        <title>Carnegiea gigantea Genome sequencing and assembly v2.</title>
        <authorList>
            <person name="Copetti D."/>
            <person name="Sanderson M.J."/>
            <person name="Burquez A."/>
            <person name="Wojciechowski M.F."/>
        </authorList>
    </citation>
    <scope>NUCLEOTIDE SEQUENCE</scope>
    <source>
        <strain evidence="2">SGP5-SGP5p</strain>
        <tissue evidence="2">Aerial part</tissue>
    </source>
</reference>
<accession>A0A9Q1JPY5</accession>